<dbReference type="InterPro" id="IPR044068">
    <property type="entry name" value="CB"/>
</dbReference>
<dbReference type="Gene3D" id="1.10.150.130">
    <property type="match status" value="1"/>
</dbReference>
<sequence>MKSENIPLSPTVHTDSLSLVPLPTVGDEQQKYLLKGLQGAANTERAYRADLEHYRGWCQQQGVTALPATPAVLGQYVSALAPHRKWATIARRLSAVRKWHELREIPSPVDDRWLKATLKGIQREHGTHAEQAPAFGANQLKGILREIVTESKGVPRFSPLRDKVVLLLGFTGAFRRSELVALNVEQLHFSDDGVVITYFGSKTNQTGQREEKALFYSPDSQICPVRTLQKWVALLERTKGPLLVRIRKGNELTQERLTDQSIGAIVKKHVGKRYSAHSMRASFVTTAKLNGADDSEVMQQTKHKTSAMIRRYTRLDSIKQHNAAKKLGW</sequence>
<dbReference type="InterPro" id="IPR010998">
    <property type="entry name" value="Integrase_recombinase_N"/>
</dbReference>
<proteinExistence type="predicted"/>
<reference evidence="7 8" key="1">
    <citation type="submission" date="2016-10" db="EMBL/GenBank/DDBJ databases">
        <authorList>
            <person name="de Groot N.N."/>
        </authorList>
    </citation>
    <scope>NUCLEOTIDE SEQUENCE [LARGE SCALE GENOMIC DNA]</scope>
    <source>
        <strain evidence="7 8">DSM 26130</strain>
    </source>
</reference>
<dbReference type="GO" id="GO:0015074">
    <property type="term" value="P:DNA integration"/>
    <property type="evidence" value="ECO:0007669"/>
    <property type="project" value="UniProtKB-KW"/>
</dbReference>
<keyword evidence="3" id="KW-0233">DNA recombination</keyword>
<evidence type="ECO:0000313" key="8">
    <source>
        <dbReference type="Proteomes" id="UP000198598"/>
    </source>
</evidence>
<dbReference type="GO" id="GO:0006310">
    <property type="term" value="P:DNA recombination"/>
    <property type="evidence" value="ECO:0007669"/>
    <property type="project" value="UniProtKB-KW"/>
</dbReference>
<dbReference type="CDD" id="cd00799">
    <property type="entry name" value="INT_Cre_C"/>
    <property type="match status" value="1"/>
</dbReference>
<dbReference type="EMBL" id="FOLQ01000043">
    <property type="protein sequence ID" value="SFF28632.1"/>
    <property type="molecule type" value="Genomic_DNA"/>
</dbReference>
<protein>
    <submittedName>
        <fullName evidence="7">Site-specific recombinase XerD</fullName>
    </submittedName>
</protein>
<dbReference type="PROSITE" id="PS51900">
    <property type="entry name" value="CB"/>
    <property type="match status" value="1"/>
</dbReference>
<dbReference type="Proteomes" id="UP000198598">
    <property type="component" value="Unassembled WGS sequence"/>
</dbReference>
<keyword evidence="2 4" id="KW-0238">DNA-binding</keyword>
<dbReference type="AlphaFoldDB" id="A0A1I2HFY5"/>
<dbReference type="InterPro" id="IPR013762">
    <property type="entry name" value="Integrase-like_cat_sf"/>
</dbReference>
<keyword evidence="1" id="KW-0229">DNA integration</keyword>
<evidence type="ECO:0000259" key="6">
    <source>
        <dbReference type="PROSITE" id="PS51900"/>
    </source>
</evidence>
<dbReference type="SUPFAM" id="SSF47823">
    <property type="entry name" value="lambda integrase-like, N-terminal domain"/>
    <property type="match status" value="1"/>
</dbReference>
<organism evidence="7 8">
    <name type="scientific">Spirosoma endophyticum</name>
    <dbReference type="NCBI Taxonomy" id="662367"/>
    <lineage>
        <taxon>Bacteria</taxon>
        <taxon>Pseudomonadati</taxon>
        <taxon>Bacteroidota</taxon>
        <taxon>Cytophagia</taxon>
        <taxon>Cytophagales</taxon>
        <taxon>Cytophagaceae</taxon>
        <taxon>Spirosoma</taxon>
    </lineage>
</organism>
<evidence type="ECO:0000256" key="4">
    <source>
        <dbReference type="PROSITE-ProRule" id="PRU01248"/>
    </source>
</evidence>
<dbReference type="PROSITE" id="PS51898">
    <property type="entry name" value="TYR_RECOMBINASE"/>
    <property type="match status" value="1"/>
</dbReference>
<feature type="domain" description="Tyr recombinase" evidence="5">
    <location>
        <begin position="130"/>
        <end position="325"/>
    </location>
</feature>
<dbReference type="InterPro" id="IPR052925">
    <property type="entry name" value="Phage_Integrase-like_Recomb"/>
</dbReference>
<dbReference type="PANTHER" id="PTHR34605:SF3">
    <property type="entry name" value="P CELL-TYPE AGGLUTINATION PROTEIN MAP4-LIKE-RELATED"/>
    <property type="match status" value="1"/>
</dbReference>
<dbReference type="InterPro" id="IPR002104">
    <property type="entry name" value="Integrase_catalytic"/>
</dbReference>
<dbReference type="STRING" id="662367.SAMN05216167_1436"/>
<evidence type="ECO:0000259" key="5">
    <source>
        <dbReference type="PROSITE" id="PS51898"/>
    </source>
</evidence>
<dbReference type="Gene3D" id="1.10.443.10">
    <property type="entry name" value="Intergrase catalytic core"/>
    <property type="match status" value="1"/>
</dbReference>
<dbReference type="PANTHER" id="PTHR34605">
    <property type="entry name" value="PHAGE_INTEGRASE DOMAIN-CONTAINING PROTEIN"/>
    <property type="match status" value="1"/>
</dbReference>
<dbReference type="OrthoDB" id="9815875at2"/>
<dbReference type="Pfam" id="PF00589">
    <property type="entry name" value="Phage_integrase"/>
    <property type="match status" value="1"/>
</dbReference>
<evidence type="ECO:0000256" key="1">
    <source>
        <dbReference type="ARBA" id="ARBA00022908"/>
    </source>
</evidence>
<dbReference type="RefSeq" id="WP_093834930.1">
    <property type="nucleotide sequence ID" value="NZ_FOLQ01000043.1"/>
</dbReference>
<evidence type="ECO:0000256" key="3">
    <source>
        <dbReference type="ARBA" id="ARBA00023172"/>
    </source>
</evidence>
<gene>
    <name evidence="7" type="ORF">SAMN05216167_1436</name>
</gene>
<keyword evidence="8" id="KW-1185">Reference proteome</keyword>
<accession>A0A1I2HFY5</accession>
<dbReference type="InterPro" id="IPR004107">
    <property type="entry name" value="Integrase_SAM-like_N"/>
</dbReference>
<evidence type="ECO:0000313" key="7">
    <source>
        <dbReference type="EMBL" id="SFF28632.1"/>
    </source>
</evidence>
<dbReference type="InterPro" id="IPR011010">
    <property type="entry name" value="DNA_brk_join_enz"/>
</dbReference>
<evidence type="ECO:0000256" key="2">
    <source>
        <dbReference type="ARBA" id="ARBA00023125"/>
    </source>
</evidence>
<name>A0A1I2HFY5_9BACT</name>
<dbReference type="SUPFAM" id="SSF56349">
    <property type="entry name" value="DNA breaking-rejoining enzymes"/>
    <property type="match status" value="1"/>
</dbReference>
<dbReference type="Pfam" id="PF02899">
    <property type="entry name" value="Phage_int_SAM_1"/>
    <property type="match status" value="1"/>
</dbReference>
<dbReference type="GO" id="GO:0003677">
    <property type="term" value="F:DNA binding"/>
    <property type="evidence" value="ECO:0007669"/>
    <property type="project" value="UniProtKB-UniRule"/>
</dbReference>
<feature type="domain" description="Core-binding (CB)" evidence="6">
    <location>
        <begin position="23"/>
        <end position="104"/>
    </location>
</feature>